<dbReference type="EMBL" id="LR797821">
    <property type="protein sequence ID" value="CAB4241397.1"/>
    <property type="molecule type" value="Genomic_DNA"/>
</dbReference>
<reference evidence="1" key="1">
    <citation type="submission" date="2020-05" db="EMBL/GenBank/DDBJ databases">
        <authorList>
            <person name="Chiriac C."/>
            <person name="Salcher M."/>
            <person name="Ghai R."/>
            <person name="Kavagutti S V."/>
        </authorList>
    </citation>
    <scope>NUCLEOTIDE SEQUENCE</scope>
</reference>
<protein>
    <submittedName>
        <fullName evidence="1">Uncharacterized protein</fullName>
    </submittedName>
</protein>
<accession>A0A6J5TBX4</accession>
<proteinExistence type="predicted"/>
<evidence type="ECO:0000313" key="1">
    <source>
        <dbReference type="EMBL" id="CAB4241397.1"/>
    </source>
</evidence>
<sequence>MSTNLHRDAVRGLYERVLEAALGFLEKSPAPHAKIMDAYKVARNISDRALTASSLWGAHRFGAYVLAWEVCAPWYSDEDVMIEDILIKAYPEDCTRTLQEVLTEDIPELAHTLGVRYVFTGDTQGLGYMGEQYTRAGFVTLGTMHCLEV</sequence>
<organism evidence="1">
    <name type="scientific">uncultured Caudovirales phage</name>
    <dbReference type="NCBI Taxonomy" id="2100421"/>
    <lineage>
        <taxon>Viruses</taxon>
        <taxon>Duplodnaviria</taxon>
        <taxon>Heunggongvirae</taxon>
        <taxon>Uroviricota</taxon>
        <taxon>Caudoviricetes</taxon>
        <taxon>Peduoviridae</taxon>
        <taxon>Maltschvirus</taxon>
        <taxon>Maltschvirus maltsch</taxon>
    </lineage>
</organism>
<gene>
    <name evidence="1" type="ORF">UFOVP60_48</name>
</gene>
<name>A0A6J5TBX4_9CAUD</name>